<accession>A0A5B7FX36</accession>
<proteinExistence type="predicted"/>
<feature type="compositionally biased region" description="Gly residues" evidence="1">
    <location>
        <begin position="1"/>
        <end position="11"/>
    </location>
</feature>
<keyword evidence="3" id="KW-1185">Reference proteome</keyword>
<gene>
    <name evidence="2" type="ORF">E2C01_046153</name>
</gene>
<dbReference type="Proteomes" id="UP000324222">
    <property type="component" value="Unassembled WGS sequence"/>
</dbReference>
<sequence length="71" mass="7443">MIELGGEGVSRGGEQATSWSAEAGGAMPASSQHCTALVIHFSSSSALDHSRKRSHLDIRTNKSHPGSSSFF</sequence>
<reference evidence="2 3" key="1">
    <citation type="submission" date="2019-05" db="EMBL/GenBank/DDBJ databases">
        <title>Another draft genome of Portunus trituberculatus and its Hox gene families provides insights of decapod evolution.</title>
        <authorList>
            <person name="Jeong J.-H."/>
            <person name="Song I."/>
            <person name="Kim S."/>
            <person name="Choi T."/>
            <person name="Kim D."/>
            <person name="Ryu S."/>
            <person name="Kim W."/>
        </authorList>
    </citation>
    <scope>NUCLEOTIDE SEQUENCE [LARGE SCALE GENOMIC DNA]</scope>
    <source>
        <tissue evidence="2">Muscle</tissue>
    </source>
</reference>
<feature type="region of interest" description="Disordered" evidence="1">
    <location>
        <begin position="1"/>
        <end position="27"/>
    </location>
</feature>
<name>A0A5B7FX36_PORTR</name>
<comment type="caution">
    <text evidence="2">The sequence shown here is derived from an EMBL/GenBank/DDBJ whole genome shotgun (WGS) entry which is preliminary data.</text>
</comment>
<evidence type="ECO:0000313" key="3">
    <source>
        <dbReference type="Proteomes" id="UP000324222"/>
    </source>
</evidence>
<dbReference type="EMBL" id="VSRR010010755">
    <property type="protein sequence ID" value="MPC52290.1"/>
    <property type="molecule type" value="Genomic_DNA"/>
</dbReference>
<evidence type="ECO:0000313" key="2">
    <source>
        <dbReference type="EMBL" id="MPC52290.1"/>
    </source>
</evidence>
<feature type="region of interest" description="Disordered" evidence="1">
    <location>
        <begin position="44"/>
        <end position="71"/>
    </location>
</feature>
<protein>
    <submittedName>
        <fullName evidence="2">Uncharacterized protein</fullName>
    </submittedName>
</protein>
<organism evidence="2 3">
    <name type="scientific">Portunus trituberculatus</name>
    <name type="common">Swimming crab</name>
    <name type="synonym">Neptunus trituberculatus</name>
    <dbReference type="NCBI Taxonomy" id="210409"/>
    <lineage>
        <taxon>Eukaryota</taxon>
        <taxon>Metazoa</taxon>
        <taxon>Ecdysozoa</taxon>
        <taxon>Arthropoda</taxon>
        <taxon>Crustacea</taxon>
        <taxon>Multicrustacea</taxon>
        <taxon>Malacostraca</taxon>
        <taxon>Eumalacostraca</taxon>
        <taxon>Eucarida</taxon>
        <taxon>Decapoda</taxon>
        <taxon>Pleocyemata</taxon>
        <taxon>Brachyura</taxon>
        <taxon>Eubrachyura</taxon>
        <taxon>Portunoidea</taxon>
        <taxon>Portunidae</taxon>
        <taxon>Portuninae</taxon>
        <taxon>Portunus</taxon>
    </lineage>
</organism>
<dbReference type="AlphaFoldDB" id="A0A5B7FX36"/>
<evidence type="ECO:0000256" key="1">
    <source>
        <dbReference type="SAM" id="MobiDB-lite"/>
    </source>
</evidence>